<dbReference type="AlphaFoldDB" id="F2KNY3"/>
<dbReference type="eggNOG" id="arCOG01996">
    <property type="taxonomic scope" value="Archaea"/>
</dbReference>
<keyword evidence="1" id="KW-0812">Transmembrane</keyword>
<proteinExistence type="predicted"/>
<feature type="transmembrane region" description="Helical" evidence="1">
    <location>
        <begin position="16"/>
        <end position="36"/>
    </location>
</feature>
<evidence type="ECO:0000313" key="2">
    <source>
        <dbReference type="EMBL" id="AEA46291.1"/>
    </source>
</evidence>
<feature type="transmembrane region" description="Helical" evidence="1">
    <location>
        <begin position="109"/>
        <end position="129"/>
    </location>
</feature>
<dbReference type="Proteomes" id="UP000008136">
    <property type="component" value="Chromosome"/>
</dbReference>
<dbReference type="KEGG" id="ave:Arcve_0254"/>
<name>F2KNY3_ARCVS</name>
<dbReference type="HOGENOM" id="CLU_1544133_0_0_2"/>
<dbReference type="EMBL" id="CP002588">
    <property type="protein sequence ID" value="AEA46291.1"/>
    <property type="molecule type" value="Genomic_DNA"/>
</dbReference>
<dbReference type="STRING" id="693661.Arcve_0254"/>
<accession>F2KNY3</accession>
<feature type="transmembrane region" description="Helical" evidence="1">
    <location>
        <begin position="77"/>
        <end position="97"/>
    </location>
</feature>
<evidence type="ECO:0000313" key="3">
    <source>
        <dbReference type="Proteomes" id="UP000008136"/>
    </source>
</evidence>
<evidence type="ECO:0008006" key="4">
    <source>
        <dbReference type="Google" id="ProtNLM"/>
    </source>
</evidence>
<dbReference type="InterPro" id="IPR002798">
    <property type="entry name" value="SpoIIM-like"/>
</dbReference>
<feature type="transmembrane region" description="Helical" evidence="1">
    <location>
        <begin position="141"/>
        <end position="161"/>
    </location>
</feature>
<protein>
    <recommendedName>
        <fullName evidence="4">Stage II sporulation protein M</fullName>
    </recommendedName>
</protein>
<keyword evidence="1" id="KW-0472">Membrane</keyword>
<evidence type="ECO:0000256" key="1">
    <source>
        <dbReference type="SAM" id="Phobius"/>
    </source>
</evidence>
<keyword evidence="1" id="KW-1133">Transmembrane helix</keyword>
<reference evidence="2 3" key="1">
    <citation type="submission" date="2011-03" db="EMBL/GenBank/DDBJ databases">
        <title>The complete genome of Archaeoglobus veneficus SNP6.</title>
        <authorList>
            <consortium name="US DOE Joint Genome Institute (JGI-PGF)"/>
            <person name="Lucas S."/>
            <person name="Copeland A."/>
            <person name="Lapidus A."/>
            <person name="Bruce D."/>
            <person name="Goodwin L."/>
            <person name="Pitluck S."/>
            <person name="Kyrpides N."/>
            <person name="Mavromatis K."/>
            <person name="Pagani I."/>
            <person name="Ivanova N."/>
            <person name="Mikhailova N."/>
            <person name="Lu M."/>
            <person name="Detter J.C."/>
            <person name="Tapia R."/>
            <person name="Han C."/>
            <person name="Land M."/>
            <person name="Hauser L."/>
            <person name="Markowitz V."/>
            <person name="Cheng J.-F."/>
            <person name="Hugenholtz P."/>
            <person name="Woyke T."/>
            <person name="Wu D."/>
            <person name="Spring S."/>
            <person name="Brambilla E."/>
            <person name="Klenk H.-P."/>
            <person name="Eisen J.A."/>
        </authorList>
    </citation>
    <scope>NUCLEOTIDE SEQUENCE [LARGE SCALE GENOMIC DNA]</scope>
    <source>
        <strain>SNP6</strain>
    </source>
</reference>
<dbReference type="RefSeq" id="WP_013682967.1">
    <property type="nucleotide sequence ID" value="NC_015320.1"/>
</dbReference>
<dbReference type="Pfam" id="PF01944">
    <property type="entry name" value="SpoIIM"/>
    <property type="match status" value="1"/>
</dbReference>
<sequence length="173" mass="18477">MLHGVSHVISRTAVEGIALSAALFLVSFVIGAVSGNARISPTNIQPPLYYILAVNLGLCLIMLLSGLLFGIPSSALLLYNGYMLGAKFKSALIFLGLNETVMRMFPHLFTEVIAIVLAASVGTTVIIGFVKKKEVNSKDLVPIAVLAVIMTVTSSYIEVYVTHNAVILSEVVR</sequence>
<dbReference type="GeneID" id="10393348"/>
<keyword evidence="3" id="KW-1185">Reference proteome</keyword>
<gene>
    <name evidence="2" type="ordered locus">Arcve_0254</name>
</gene>
<organism evidence="2 3">
    <name type="scientific">Archaeoglobus veneficus (strain DSM 11195 / SNP6)</name>
    <dbReference type="NCBI Taxonomy" id="693661"/>
    <lineage>
        <taxon>Archaea</taxon>
        <taxon>Methanobacteriati</taxon>
        <taxon>Methanobacteriota</taxon>
        <taxon>Archaeoglobi</taxon>
        <taxon>Archaeoglobales</taxon>
        <taxon>Archaeoglobaceae</taxon>
        <taxon>Archaeoglobus</taxon>
    </lineage>
</organism>
<feature type="transmembrane region" description="Helical" evidence="1">
    <location>
        <begin position="48"/>
        <end position="71"/>
    </location>
</feature>